<comment type="caution">
    <text evidence="2">The sequence shown here is derived from an EMBL/GenBank/DDBJ whole genome shotgun (WGS) entry which is preliminary data.</text>
</comment>
<dbReference type="RefSeq" id="WP_375737110.1">
    <property type="nucleotide sequence ID" value="NZ_JBCGDC010000223.1"/>
</dbReference>
<organism evidence="2 3">
    <name type="scientific">Polymorphospora lycopeni</name>
    <dbReference type="NCBI Taxonomy" id="3140240"/>
    <lineage>
        <taxon>Bacteria</taxon>
        <taxon>Bacillati</taxon>
        <taxon>Actinomycetota</taxon>
        <taxon>Actinomycetes</taxon>
        <taxon>Micromonosporales</taxon>
        <taxon>Micromonosporaceae</taxon>
        <taxon>Polymorphospora</taxon>
    </lineage>
</organism>
<evidence type="ECO:0000256" key="1">
    <source>
        <dbReference type="SAM" id="MobiDB-lite"/>
    </source>
</evidence>
<name>A0ABV5D214_9ACTN</name>
<evidence type="ECO:0000313" key="3">
    <source>
        <dbReference type="Proteomes" id="UP001582793"/>
    </source>
</evidence>
<keyword evidence="3" id="KW-1185">Reference proteome</keyword>
<gene>
    <name evidence="2" type="ORF">AAFH96_35310</name>
</gene>
<evidence type="ECO:0000313" key="2">
    <source>
        <dbReference type="EMBL" id="MFB6398304.1"/>
    </source>
</evidence>
<accession>A0ABV5D214</accession>
<dbReference type="EMBL" id="JBCGDC010000223">
    <property type="protein sequence ID" value="MFB6398304.1"/>
    <property type="molecule type" value="Genomic_DNA"/>
</dbReference>
<dbReference type="Proteomes" id="UP001582793">
    <property type="component" value="Unassembled WGS sequence"/>
</dbReference>
<feature type="compositionally biased region" description="Basic and acidic residues" evidence="1">
    <location>
        <begin position="34"/>
        <end position="50"/>
    </location>
</feature>
<protein>
    <submittedName>
        <fullName evidence="2">Uncharacterized protein</fullName>
    </submittedName>
</protein>
<sequence>MSERRDPFSPVAARADEVTHPRRSPTRPAQRNDAVTRCHDVRPATGRTDR</sequence>
<feature type="region of interest" description="Disordered" evidence="1">
    <location>
        <begin position="1"/>
        <end position="50"/>
    </location>
</feature>
<proteinExistence type="predicted"/>
<reference evidence="2 3" key="1">
    <citation type="submission" date="2024-04" db="EMBL/GenBank/DDBJ databases">
        <title>Polymorphospora sp. isolated from Baiyangdian Lake in Xiong'an New Area.</title>
        <authorList>
            <person name="Zhang X."/>
            <person name="Liu J."/>
        </authorList>
    </citation>
    <scope>NUCLEOTIDE SEQUENCE [LARGE SCALE GENOMIC DNA]</scope>
    <source>
        <strain evidence="2 3">2-325</strain>
    </source>
</reference>